<comment type="caution">
    <text evidence="7">Lacks conserved residue(s) required for the propagation of feature annotation.</text>
</comment>
<evidence type="ECO:0000256" key="6">
    <source>
        <dbReference type="ARBA" id="ARBA00023049"/>
    </source>
</evidence>
<keyword evidence="5" id="KW-0862">Zinc</keyword>
<name>A0ABS3S034_9ACTN</name>
<keyword evidence="3" id="KW-0645">Protease</keyword>
<dbReference type="Pfam" id="PF00246">
    <property type="entry name" value="Peptidase_M14"/>
    <property type="match status" value="2"/>
</dbReference>
<dbReference type="PANTHER" id="PTHR11705:SF143">
    <property type="entry name" value="SLL0236 PROTEIN"/>
    <property type="match status" value="1"/>
</dbReference>
<dbReference type="SUPFAM" id="SSF53187">
    <property type="entry name" value="Zn-dependent exopeptidases"/>
    <property type="match status" value="1"/>
</dbReference>
<evidence type="ECO:0000256" key="5">
    <source>
        <dbReference type="ARBA" id="ARBA00022833"/>
    </source>
</evidence>
<keyword evidence="6" id="KW-0482">Metalloprotease</keyword>
<dbReference type="Gene3D" id="3.40.630.10">
    <property type="entry name" value="Zn peptidases"/>
    <property type="match status" value="1"/>
</dbReference>
<gene>
    <name evidence="9" type="ORF">J4709_32870</name>
</gene>
<keyword evidence="10" id="KW-1185">Reference proteome</keyword>
<evidence type="ECO:0000313" key="10">
    <source>
        <dbReference type="Proteomes" id="UP000680206"/>
    </source>
</evidence>
<evidence type="ECO:0000256" key="7">
    <source>
        <dbReference type="PROSITE-ProRule" id="PRU01379"/>
    </source>
</evidence>
<evidence type="ECO:0000256" key="1">
    <source>
        <dbReference type="ARBA" id="ARBA00001947"/>
    </source>
</evidence>
<feature type="domain" description="Peptidase M14" evidence="8">
    <location>
        <begin position="1"/>
        <end position="241"/>
    </location>
</feature>
<accession>A0ABS3S034</accession>
<keyword evidence="4" id="KW-0378">Hydrolase</keyword>
<evidence type="ECO:0000313" key="9">
    <source>
        <dbReference type="EMBL" id="MBO2462376.1"/>
    </source>
</evidence>
<dbReference type="InterPro" id="IPR000834">
    <property type="entry name" value="Peptidase_M14"/>
</dbReference>
<evidence type="ECO:0000256" key="3">
    <source>
        <dbReference type="ARBA" id="ARBA00022670"/>
    </source>
</evidence>
<comment type="similarity">
    <text evidence="2 7">Belongs to the peptidase M14 family.</text>
</comment>
<sequence>MMLLGAVVVFAATCGGAGSSVRGGKVAASEARRVVPLGRSVQGRPISAVELGNRRAGRRVLVVGCVHGDEPAGTAVADALAAGPGPAHADLWVVRSLNPDGTAAGTRDNARGVDLNRNFPAGWRRIDAPGSVHYSGAKPLSEPESVHAARLVRRVRPTVGIWFHQHLAVVDGSEGPKEVERRFAADVGLPLRALPDFAGSATRWENTVVRDSAFVVELPAGRLSPEAVRRYAEAVRRITGP</sequence>
<dbReference type="SMART" id="SM00631">
    <property type="entry name" value="Zn_pept"/>
    <property type="match status" value="1"/>
</dbReference>
<evidence type="ECO:0000256" key="4">
    <source>
        <dbReference type="ARBA" id="ARBA00022801"/>
    </source>
</evidence>
<comment type="caution">
    <text evidence="9">The sequence shown here is derived from an EMBL/GenBank/DDBJ whole genome shotgun (WGS) entry which is preliminary data.</text>
</comment>
<organism evidence="9 10">
    <name type="scientific">Actinomadura violacea</name>
    <dbReference type="NCBI Taxonomy" id="2819934"/>
    <lineage>
        <taxon>Bacteria</taxon>
        <taxon>Bacillati</taxon>
        <taxon>Actinomycetota</taxon>
        <taxon>Actinomycetes</taxon>
        <taxon>Streptosporangiales</taxon>
        <taxon>Thermomonosporaceae</taxon>
        <taxon>Actinomadura</taxon>
    </lineage>
</organism>
<comment type="cofactor">
    <cofactor evidence="1">
        <name>Zn(2+)</name>
        <dbReference type="ChEBI" id="CHEBI:29105"/>
    </cofactor>
</comment>
<dbReference type="EMBL" id="JAGEPF010000021">
    <property type="protein sequence ID" value="MBO2462376.1"/>
    <property type="molecule type" value="Genomic_DNA"/>
</dbReference>
<evidence type="ECO:0000259" key="8">
    <source>
        <dbReference type="PROSITE" id="PS52035"/>
    </source>
</evidence>
<dbReference type="PRINTS" id="PR00765">
    <property type="entry name" value="CRBOXYPTASEA"/>
</dbReference>
<dbReference type="PANTHER" id="PTHR11705">
    <property type="entry name" value="PROTEASE FAMILY M14 CARBOXYPEPTIDASE A,B"/>
    <property type="match status" value="1"/>
</dbReference>
<proteinExistence type="inferred from homology"/>
<reference evidence="9 10" key="1">
    <citation type="submission" date="2021-03" db="EMBL/GenBank/DDBJ databases">
        <title>Actinomadura violae sp. nov., isolated from lichen in Thailand.</title>
        <authorList>
            <person name="Kanchanasin P."/>
            <person name="Saeng-In P."/>
            <person name="Phongsopitanun W."/>
            <person name="Yuki M."/>
            <person name="Kudo T."/>
            <person name="Ohkuma M."/>
            <person name="Tanasupawat S."/>
        </authorList>
    </citation>
    <scope>NUCLEOTIDE SEQUENCE [LARGE SCALE GENOMIC DNA]</scope>
    <source>
        <strain evidence="9 10">LCR2-06</strain>
    </source>
</reference>
<protein>
    <submittedName>
        <fullName evidence="9">DUF2817 domain-containing protein</fullName>
    </submittedName>
</protein>
<dbReference type="PROSITE" id="PS52035">
    <property type="entry name" value="PEPTIDASE_M14"/>
    <property type="match status" value="1"/>
</dbReference>
<evidence type="ECO:0000256" key="2">
    <source>
        <dbReference type="ARBA" id="ARBA00005988"/>
    </source>
</evidence>
<dbReference type="Proteomes" id="UP000680206">
    <property type="component" value="Unassembled WGS sequence"/>
</dbReference>